<dbReference type="InParanoid" id="K1RLD0"/>
<reference evidence="2" key="1">
    <citation type="journal article" date="2012" name="Nature">
        <title>The oyster genome reveals stress adaptation and complexity of shell formation.</title>
        <authorList>
            <person name="Zhang G."/>
            <person name="Fang X."/>
            <person name="Guo X."/>
            <person name="Li L."/>
            <person name="Luo R."/>
            <person name="Xu F."/>
            <person name="Yang P."/>
            <person name="Zhang L."/>
            <person name="Wang X."/>
            <person name="Qi H."/>
            <person name="Xiong Z."/>
            <person name="Que H."/>
            <person name="Xie Y."/>
            <person name="Holland P.W."/>
            <person name="Paps J."/>
            <person name="Zhu Y."/>
            <person name="Wu F."/>
            <person name="Chen Y."/>
            <person name="Wang J."/>
            <person name="Peng C."/>
            <person name="Meng J."/>
            <person name="Yang L."/>
            <person name="Liu J."/>
            <person name="Wen B."/>
            <person name="Zhang N."/>
            <person name="Huang Z."/>
            <person name="Zhu Q."/>
            <person name="Feng Y."/>
            <person name="Mount A."/>
            <person name="Hedgecock D."/>
            <person name="Xu Z."/>
            <person name="Liu Y."/>
            <person name="Domazet-Loso T."/>
            <person name="Du Y."/>
            <person name="Sun X."/>
            <person name="Zhang S."/>
            <person name="Liu B."/>
            <person name="Cheng P."/>
            <person name="Jiang X."/>
            <person name="Li J."/>
            <person name="Fan D."/>
            <person name="Wang W."/>
            <person name="Fu W."/>
            <person name="Wang T."/>
            <person name="Wang B."/>
            <person name="Zhang J."/>
            <person name="Peng Z."/>
            <person name="Li Y."/>
            <person name="Li N."/>
            <person name="Wang J."/>
            <person name="Chen M."/>
            <person name="He Y."/>
            <person name="Tan F."/>
            <person name="Song X."/>
            <person name="Zheng Q."/>
            <person name="Huang R."/>
            <person name="Yang H."/>
            <person name="Du X."/>
            <person name="Chen L."/>
            <person name="Yang M."/>
            <person name="Gaffney P.M."/>
            <person name="Wang S."/>
            <person name="Luo L."/>
            <person name="She Z."/>
            <person name="Ming Y."/>
            <person name="Huang W."/>
            <person name="Zhang S."/>
            <person name="Huang B."/>
            <person name="Zhang Y."/>
            <person name="Qu T."/>
            <person name="Ni P."/>
            <person name="Miao G."/>
            <person name="Wang J."/>
            <person name="Wang Q."/>
            <person name="Steinberg C.E."/>
            <person name="Wang H."/>
            <person name="Li N."/>
            <person name="Qian L."/>
            <person name="Zhang G."/>
            <person name="Li Y."/>
            <person name="Yang H."/>
            <person name="Liu X."/>
            <person name="Wang J."/>
            <person name="Yin Y."/>
            <person name="Wang J."/>
        </authorList>
    </citation>
    <scope>NUCLEOTIDE SEQUENCE [LARGE SCALE GENOMIC DNA]</scope>
    <source>
        <strain evidence="2">05x7-T-G4-1.051#20</strain>
    </source>
</reference>
<gene>
    <name evidence="2" type="ORF">CGI_10017285</name>
</gene>
<feature type="compositionally biased region" description="Polar residues" evidence="1">
    <location>
        <begin position="198"/>
        <end position="215"/>
    </location>
</feature>
<protein>
    <submittedName>
        <fullName evidence="2">Uncharacterized protein</fullName>
    </submittedName>
</protein>
<dbReference type="AlphaFoldDB" id="K1RLD0"/>
<organism evidence="2">
    <name type="scientific">Magallana gigas</name>
    <name type="common">Pacific oyster</name>
    <name type="synonym">Crassostrea gigas</name>
    <dbReference type="NCBI Taxonomy" id="29159"/>
    <lineage>
        <taxon>Eukaryota</taxon>
        <taxon>Metazoa</taxon>
        <taxon>Spiralia</taxon>
        <taxon>Lophotrochozoa</taxon>
        <taxon>Mollusca</taxon>
        <taxon>Bivalvia</taxon>
        <taxon>Autobranchia</taxon>
        <taxon>Pteriomorphia</taxon>
        <taxon>Ostreida</taxon>
        <taxon>Ostreoidea</taxon>
        <taxon>Ostreidae</taxon>
        <taxon>Magallana</taxon>
    </lineage>
</organism>
<dbReference type="EMBL" id="JH816946">
    <property type="protein sequence ID" value="EKC42400.1"/>
    <property type="molecule type" value="Genomic_DNA"/>
</dbReference>
<evidence type="ECO:0000256" key="1">
    <source>
        <dbReference type="SAM" id="MobiDB-lite"/>
    </source>
</evidence>
<accession>K1RLD0</accession>
<name>K1RLD0_MAGGI</name>
<dbReference type="HOGENOM" id="CLU_740229_0_0_1"/>
<proteinExistence type="predicted"/>
<evidence type="ECO:0000313" key="2">
    <source>
        <dbReference type="EMBL" id="EKC42400.1"/>
    </source>
</evidence>
<sequence length="374" mass="43033">MGFRSENAQRAAKKCSDHHKTWTLLQIAHEWYLQELMVPYVRQSMLMNNAITSAGFLKYMMTEARNPNYIYLGTMTLTYLEALQNFRTGLRVGDIDRIASSKAVFATLFHARHHPNYQEIEIMEAVQRHSVPEELLPFYNETEAVCLSEDGESGEGLDFKAEIVNKDVQSWMPRGVPSGEDWFLKITMKPIRNKARQMMSTPANTRTTSQQSTGARSKPDLSAQVLAWRAQLRSKKYLKDPCKEDVCHVSLTSEELDPSLLEITVRAENLRKKYFDKTFVDSQNDDLPEEPVYVTKKERTEKCLISNRTKSEICDITSNMLATIVNVDVKDSLTSEFRKMMPLCKVKKSDLLKFHDIVLDVCAQQDELFLHEDL</sequence>
<feature type="region of interest" description="Disordered" evidence="1">
    <location>
        <begin position="197"/>
        <end position="220"/>
    </location>
</feature>